<gene>
    <name evidence="2" type="ORF">PNEJI1_000340</name>
</gene>
<reference evidence="2 3" key="1">
    <citation type="journal article" date="2012" name="MBio">
        <title>De novo assembly of the Pneumocystis jirovecii genome from a single bronchoalveolar lavage fluid specimen from a patient.</title>
        <authorList>
            <person name="Cisse O.H."/>
            <person name="Pagni M."/>
            <person name="Hauser P.M."/>
        </authorList>
    </citation>
    <scope>NUCLEOTIDE SEQUENCE [LARGE SCALE GENOMIC DNA]</scope>
    <source>
        <strain evidence="2 3">SE8</strain>
    </source>
</reference>
<dbReference type="AlphaFoldDB" id="L0PEW8"/>
<dbReference type="Proteomes" id="UP000010422">
    <property type="component" value="Unassembled WGS sequence"/>
</dbReference>
<evidence type="ECO:0008006" key="4">
    <source>
        <dbReference type="Google" id="ProtNLM"/>
    </source>
</evidence>
<dbReference type="InParanoid" id="L0PEW8"/>
<keyword evidence="1" id="KW-0812">Transmembrane</keyword>
<sequence length="60" mass="6560">MLCKSDNDNSALSNDFIPLQRVLKSMILFFVILANSIPPVVYIISQSRTAASKNDDCIGA</sequence>
<keyword evidence="1" id="KW-1133">Transmembrane helix</keyword>
<protein>
    <recommendedName>
        <fullName evidence="4">Transmembrane protein</fullName>
    </recommendedName>
</protein>
<proteinExistence type="predicted"/>
<evidence type="ECO:0000256" key="1">
    <source>
        <dbReference type="SAM" id="Phobius"/>
    </source>
</evidence>
<evidence type="ECO:0000313" key="2">
    <source>
        <dbReference type="EMBL" id="CCJ30888.1"/>
    </source>
</evidence>
<keyword evidence="1" id="KW-0472">Membrane</keyword>
<evidence type="ECO:0000313" key="3">
    <source>
        <dbReference type="Proteomes" id="UP000010422"/>
    </source>
</evidence>
<name>L0PEW8_PNEJI</name>
<accession>L0PEW8</accession>
<dbReference type="VEuPathDB" id="FungiDB:PNEJI1_000340"/>
<organism evidence="3">
    <name type="scientific">Pneumocystis jirovecii</name>
    <name type="common">Human pneumocystis pneumonia agent</name>
    <dbReference type="NCBI Taxonomy" id="42068"/>
    <lineage>
        <taxon>Eukaryota</taxon>
        <taxon>Fungi</taxon>
        <taxon>Dikarya</taxon>
        <taxon>Ascomycota</taxon>
        <taxon>Taphrinomycotina</taxon>
        <taxon>Pneumocystomycetes</taxon>
        <taxon>Pneumocystaceae</taxon>
        <taxon>Pneumocystis</taxon>
    </lineage>
</organism>
<comment type="caution">
    <text evidence="2">The sequence shown here is derived from an EMBL/GenBank/DDBJ whole genome shotgun (WGS) entry which is preliminary data.</text>
</comment>
<dbReference type="EMBL" id="CAKM01000270">
    <property type="protein sequence ID" value="CCJ30888.1"/>
    <property type="molecule type" value="Genomic_DNA"/>
</dbReference>
<feature type="transmembrane region" description="Helical" evidence="1">
    <location>
        <begin position="22"/>
        <end position="44"/>
    </location>
</feature>